<sequence length="444" mass="47920">MSEKFDTILTNAGLAAVANATITQKQVNFAKLGVGDSNGAYYTPTKEATALRNQKWIGNASSVTTDPDNPNWIVVKAVIPGTVGGFEIRELGIFDENNVLLAIGKLPQTYKPTFSEGSIKELTVKTVFEVTNTSAVTLKIDPSVIYASEKYVDDKVATVVSGLENLQQQLNQHITDPSNIKWIEKVEGTANTLTATHEAIPSYKNGLGVSFPVKLNSTAAMSLNINGLGAIPIKKANGTPFSNGIVNGVYTVRYRDGAFILQGESEVEIGKQIIIPGTTNKAILKGVHDGTGYVEGSPHLLASNIKKGVNIFGVVGTAPSEYDISIVTHNFTDWRDRQPTYTVTWNFPAGFKPVGWAAGLTWDQYVNTAASRKAAHGNGAANATSGSFTTYGSNRYIIMNIDTTYDSAAKVYVARYTIRGGPTDYLDMNDGNIYCQIYWTCVII</sequence>
<dbReference type="InterPro" id="IPR022225">
    <property type="entry name" value="Phage_tail_fibre_N"/>
</dbReference>
<keyword evidence="3" id="KW-1185">Reference proteome</keyword>
<gene>
    <name evidence="2" type="ORF">NXZ79_15760</name>
</gene>
<proteinExistence type="predicted"/>
<evidence type="ECO:0000313" key="3">
    <source>
        <dbReference type="Proteomes" id="UP001525021"/>
    </source>
</evidence>
<dbReference type="PANTHER" id="PTHR35191:SF1">
    <property type="entry name" value="PROPHAGE SIDE TAIL FIBER PROTEIN HOMOLOG STFQ-RELATED"/>
    <property type="match status" value="1"/>
</dbReference>
<dbReference type="Proteomes" id="UP001525021">
    <property type="component" value="Unassembled WGS sequence"/>
</dbReference>
<evidence type="ECO:0000259" key="1">
    <source>
        <dbReference type="Pfam" id="PF12571"/>
    </source>
</evidence>
<comment type="caution">
    <text evidence="2">The sequence shown here is derived from an EMBL/GenBank/DDBJ whole genome shotgun (WGS) entry which is preliminary data.</text>
</comment>
<dbReference type="PANTHER" id="PTHR35191">
    <property type="entry name" value="PROPHAGE SIDE TAIL FIBER PROTEIN HOMOLOG STFQ-RELATED"/>
    <property type="match status" value="1"/>
</dbReference>
<dbReference type="RefSeq" id="WP_012295276.1">
    <property type="nucleotide sequence ID" value="NZ_JANTOO010000014.1"/>
</dbReference>
<reference evidence="2 3" key="1">
    <citation type="submission" date="2022-08" db="EMBL/GenBank/DDBJ databases">
        <title>Lysinibacillus sequencing.</title>
        <authorList>
            <person name="Dunlap C."/>
        </authorList>
    </citation>
    <scope>NUCLEOTIDE SEQUENCE [LARGE SCALE GENOMIC DNA]</scope>
    <source>
        <strain evidence="2 3">PB211</strain>
    </source>
</reference>
<dbReference type="Pfam" id="PF12571">
    <property type="entry name" value="Phage_tail_fib"/>
    <property type="match status" value="1"/>
</dbReference>
<dbReference type="EMBL" id="JANTOO010000014">
    <property type="protein sequence ID" value="MCS1397487.1"/>
    <property type="molecule type" value="Genomic_DNA"/>
</dbReference>
<accession>A0ABT2DRG0</accession>
<organism evidence="2 3">
    <name type="scientific">Lysinibacillus pinottii</name>
    <dbReference type="NCBI Taxonomy" id="2973932"/>
    <lineage>
        <taxon>Bacteria</taxon>
        <taxon>Bacillati</taxon>
        <taxon>Bacillota</taxon>
        <taxon>Bacilli</taxon>
        <taxon>Bacillales</taxon>
        <taxon>Bacillaceae</taxon>
        <taxon>Lysinibacillus</taxon>
    </lineage>
</organism>
<feature type="domain" description="Phage tail fibre protein N-terminal" evidence="1">
    <location>
        <begin position="1"/>
        <end position="149"/>
    </location>
</feature>
<dbReference type="InterPro" id="IPR051934">
    <property type="entry name" value="Phage_Tail_Fiber_Structural"/>
</dbReference>
<protein>
    <submittedName>
        <fullName evidence="2">Phage tail protein</fullName>
    </submittedName>
</protein>
<name>A0ABT2DRG0_9BACI</name>
<evidence type="ECO:0000313" key="2">
    <source>
        <dbReference type="EMBL" id="MCS1397487.1"/>
    </source>
</evidence>